<dbReference type="GO" id="GO:0000287">
    <property type="term" value="F:magnesium ion binding"/>
    <property type="evidence" value="ECO:0007669"/>
    <property type="project" value="InterPro"/>
</dbReference>
<dbReference type="Gene3D" id="3.30.1330.70">
    <property type="entry name" value="Holliday junction resolvase RusA"/>
    <property type="match status" value="1"/>
</dbReference>
<keyword evidence="2" id="KW-1185">Reference proteome</keyword>
<dbReference type="GO" id="GO:0006281">
    <property type="term" value="P:DNA repair"/>
    <property type="evidence" value="ECO:0007669"/>
    <property type="project" value="InterPro"/>
</dbReference>
<dbReference type="OrthoDB" id="5114842at2"/>
<gene>
    <name evidence="1" type="ORF">DLJ74_19280</name>
</gene>
<dbReference type="InterPro" id="IPR008822">
    <property type="entry name" value="Endonuclease_RusA-like"/>
</dbReference>
<dbReference type="InterPro" id="IPR036614">
    <property type="entry name" value="RusA-like_sf"/>
</dbReference>
<dbReference type="Proteomes" id="UP000245624">
    <property type="component" value="Unassembled WGS sequence"/>
</dbReference>
<dbReference type="SUPFAM" id="SSF103084">
    <property type="entry name" value="Holliday junction resolvase RusA"/>
    <property type="match status" value="1"/>
</dbReference>
<organism evidence="1 2">
    <name type="scientific">Gracilibacillus dipsosauri</name>
    <dbReference type="NCBI Taxonomy" id="178340"/>
    <lineage>
        <taxon>Bacteria</taxon>
        <taxon>Bacillati</taxon>
        <taxon>Bacillota</taxon>
        <taxon>Bacilli</taxon>
        <taxon>Bacillales</taxon>
        <taxon>Bacillaceae</taxon>
        <taxon>Gracilibacillus</taxon>
    </lineage>
</organism>
<dbReference type="RefSeq" id="WP_109985702.1">
    <property type="nucleotide sequence ID" value="NZ_QGTD01000021.1"/>
</dbReference>
<name>A0A317KSY3_9BACI</name>
<evidence type="ECO:0000313" key="2">
    <source>
        <dbReference type="Proteomes" id="UP000245624"/>
    </source>
</evidence>
<dbReference type="Pfam" id="PF05866">
    <property type="entry name" value="RusA"/>
    <property type="match status" value="1"/>
</dbReference>
<reference evidence="1 2" key="1">
    <citation type="submission" date="2018-05" db="EMBL/GenBank/DDBJ databases">
        <title>Genomic analysis of Gracilibacillus dipsosauri DD1 reveals novel features of a salt-tolerant amylase.</title>
        <authorList>
            <person name="Deutch C.E."/>
            <person name="Yang S."/>
        </authorList>
    </citation>
    <scope>NUCLEOTIDE SEQUENCE [LARGE SCALE GENOMIC DNA]</scope>
    <source>
        <strain evidence="1 2">DD1</strain>
    </source>
</reference>
<comment type="caution">
    <text evidence="1">The sequence shown here is derived from an EMBL/GenBank/DDBJ whole genome shotgun (WGS) entry which is preliminary data.</text>
</comment>
<accession>A0A317KSY3</accession>
<dbReference type="AlphaFoldDB" id="A0A317KSY3"/>
<dbReference type="GO" id="GO:0006310">
    <property type="term" value="P:DNA recombination"/>
    <property type="evidence" value="ECO:0007669"/>
    <property type="project" value="InterPro"/>
</dbReference>
<dbReference type="EMBL" id="QGTD01000021">
    <property type="protein sequence ID" value="PWU66567.1"/>
    <property type="molecule type" value="Genomic_DNA"/>
</dbReference>
<proteinExistence type="predicted"/>
<evidence type="ECO:0000313" key="1">
    <source>
        <dbReference type="EMBL" id="PWU66567.1"/>
    </source>
</evidence>
<sequence>MIKLIIWGRPVPAVRMTRRGAHVKKNAQRYLAYKRHVGLIARRDYKDKPTEEKVAVSLSIYLCGGVQGDIDNYFKSITDSLNKIVYKDDRQVAEADIRKIECEKDEERIEVEIKVLEGVK</sequence>
<protein>
    <submittedName>
        <fullName evidence="1">Uncharacterized protein</fullName>
    </submittedName>
</protein>